<keyword evidence="6" id="KW-1133">Transmembrane helix</keyword>
<dbReference type="Pfam" id="PF03820">
    <property type="entry name" value="SFXNs"/>
    <property type="match status" value="1"/>
</dbReference>
<keyword evidence="8" id="KW-0472">Membrane</keyword>
<evidence type="ECO:0000256" key="4">
    <source>
        <dbReference type="ARBA" id="ARBA00022692"/>
    </source>
</evidence>
<keyword evidence="10" id="KW-1185">Reference proteome</keyword>
<accession>A0ABD2MDU3</accession>
<comment type="caution">
    <text evidence="9">The sequence shown here is derived from an EMBL/GenBank/DDBJ whole genome shotgun (WGS) entry which is preliminary data.</text>
</comment>
<reference evidence="9 10" key="1">
    <citation type="submission" date="2024-10" db="EMBL/GenBank/DDBJ databases">
        <authorList>
            <person name="Kim D."/>
        </authorList>
    </citation>
    <scope>NUCLEOTIDE SEQUENCE [LARGE SCALE GENOMIC DNA]</scope>
    <source>
        <strain evidence="9">BH-2024</strain>
    </source>
</reference>
<protein>
    <submittedName>
        <fullName evidence="9">Uncharacterized protein</fullName>
    </submittedName>
</protein>
<dbReference type="EMBL" id="JBICBT010000043">
    <property type="protein sequence ID" value="KAL3125232.1"/>
    <property type="molecule type" value="Genomic_DNA"/>
</dbReference>
<comment type="similarity">
    <text evidence="2">Belongs to the sideroflexin family.</text>
</comment>
<name>A0ABD2MDU3_9BILA</name>
<keyword evidence="3" id="KW-0813">Transport</keyword>
<evidence type="ECO:0000256" key="7">
    <source>
        <dbReference type="ARBA" id="ARBA00023128"/>
    </source>
</evidence>
<dbReference type="InterPro" id="IPR004686">
    <property type="entry name" value="Mtc"/>
</dbReference>
<keyword evidence="5" id="KW-0029">Amino-acid transport</keyword>
<dbReference type="AlphaFoldDB" id="A0ABD2MDU3"/>
<evidence type="ECO:0000256" key="1">
    <source>
        <dbReference type="ARBA" id="ARBA00004225"/>
    </source>
</evidence>
<keyword evidence="4" id="KW-0812">Transmembrane</keyword>
<dbReference type="Proteomes" id="UP001620626">
    <property type="component" value="Unassembled WGS sequence"/>
</dbReference>
<evidence type="ECO:0000256" key="6">
    <source>
        <dbReference type="ARBA" id="ARBA00022989"/>
    </source>
</evidence>
<dbReference type="GO" id="GO:0006865">
    <property type="term" value="P:amino acid transport"/>
    <property type="evidence" value="ECO:0007669"/>
    <property type="project" value="UniProtKB-KW"/>
</dbReference>
<gene>
    <name evidence="9" type="ORF">niasHT_008455</name>
</gene>
<keyword evidence="7" id="KW-0496">Mitochondrion</keyword>
<organism evidence="9 10">
    <name type="scientific">Heterodera trifolii</name>
    <dbReference type="NCBI Taxonomy" id="157864"/>
    <lineage>
        <taxon>Eukaryota</taxon>
        <taxon>Metazoa</taxon>
        <taxon>Ecdysozoa</taxon>
        <taxon>Nematoda</taxon>
        <taxon>Chromadorea</taxon>
        <taxon>Rhabditida</taxon>
        <taxon>Tylenchina</taxon>
        <taxon>Tylenchomorpha</taxon>
        <taxon>Tylenchoidea</taxon>
        <taxon>Heteroderidae</taxon>
        <taxon>Heteroderinae</taxon>
        <taxon>Heterodera</taxon>
    </lineage>
</organism>
<evidence type="ECO:0000313" key="9">
    <source>
        <dbReference type="EMBL" id="KAL3125232.1"/>
    </source>
</evidence>
<evidence type="ECO:0000256" key="3">
    <source>
        <dbReference type="ARBA" id="ARBA00022448"/>
    </source>
</evidence>
<evidence type="ECO:0000256" key="8">
    <source>
        <dbReference type="ARBA" id="ARBA00023136"/>
    </source>
</evidence>
<sequence length="120" mass="13604">MRMSQIRRTFVCCRKFLEIASPKFQKHPARIQCGKIAPKYTTLCGFLLSFTTPLGCALFPQFSPVKLEPELQEQIRQKFVATNVPVPELVYYNKGLEFVNGVQVVDANGVPLGQSRKLAW</sequence>
<evidence type="ECO:0000256" key="2">
    <source>
        <dbReference type="ARBA" id="ARBA00005974"/>
    </source>
</evidence>
<dbReference type="GO" id="GO:0031966">
    <property type="term" value="C:mitochondrial membrane"/>
    <property type="evidence" value="ECO:0007669"/>
    <property type="project" value="UniProtKB-SubCell"/>
</dbReference>
<evidence type="ECO:0000313" key="10">
    <source>
        <dbReference type="Proteomes" id="UP001620626"/>
    </source>
</evidence>
<evidence type="ECO:0000256" key="5">
    <source>
        <dbReference type="ARBA" id="ARBA00022970"/>
    </source>
</evidence>
<comment type="subcellular location">
    <subcellularLocation>
        <location evidence="1">Mitochondrion membrane</location>
        <topology evidence="1">Multi-pass membrane protein</topology>
    </subcellularLocation>
</comment>
<proteinExistence type="inferred from homology"/>